<reference evidence="2 3" key="1">
    <citation type="submission" date="2019-12" db="EMBL/GenBank/DDBJ databases">
        <authorList>
            <person name="Alioto T."/>
            <person name="Alioto T."/>
            <person name="Gomez Garrido J."/>
        </authorList>
    </citation>
    <scope>NUCLEOTIDE SEQUENCE [LARGE SCALE GENOMIC DNA]</scope>
</reference>
<organism evidence="2 3">
    <name type="scientific">Olea europaea subsp. europaea</name>
    <dbReference type="NCBI Taxonomy" id="158383"/>
    <lineage>
        <taxon>Eukaryota</taxon>
        <taxon>Viridiplantae</taxon>
        <taxon>Streptophyta</taxon>
        <taxon>Embryophyta</taxon>
        <taxon>Tracheophyta</taxon>
        <taxon>Spermatophyta</taxon>
        <taxon>Magnoliopsida</taxon>
        <taxon>eudicotyledons</taxon>
        <taxon>Gunneridae</taxon>
        <taxon>Pentapetalae</taxon>
        <taxon>asterids</taxon>
        <taxon>lamiids</taxon>
        <taxon>Lamiales</taxon>
        <taxon>Oleaceae</taxon>
        <taxon>Oleeae</taxon>
        <taxon>Olea</taxon>
    </lineage>
</organism>
<dbReference type="Proteomes" id="UP000594638">
    <property type="component" value="Unassembled WGS sequence"/>
</dbReference>
<evidence type="ECO:0000256" key="1">
    <source>
        <dbReference type="SAM" id="MobiDB-lite"/>
    </source>
</evidence>
<name>A0A8S0T7N4_OLEEU</name>
<proteinExistence type="predicted"/>
<dbReference type="AlphaFoldDB" id="A0A8S0T7N4"/>
<protein>
    <submittedName>
        <fullName evidence="2">Uncharacterized protein</fullName>
    </submittedName>
</protein>
<sequence length="97" mass="10540">MNASAGEGLCDPISDFSGDPNFDDVVSNRDKATPPVNTTRANTPSVLQSHVNSLANLTTNFESKMLRPNLAQHWALFHAPPYAPLVLRRAAIKRGLL</sequence>
<evidence type="ECO:0000313" key="3">
    <source>
        <dbReference type="Proteomes" id="UP000594638"/>
    </source>
</evidence>
<evidence type="ECO:0000313" key="2">
    <source>
        <dbReference type="EMBL" id="CAA3000987.1"/>
    </source>
</evidence>
<keyword evidence="3" id="KW-1185">Reference proteome</keyword>
<feature type="region of interest" description="Disordered" evidence="1">
    <location>
        <begin position="1"/>
        <end position="42"/>
    </location>
</feature>
<gene>
    <name evidence="2" type="ORF">OLEA9_A117784</name>
</gene>
<comment type="caution">
    <text evidence="2">The sequence shown here is derived from an EMBL/GenBank/DDBJ whole genome shotgun (WGS) entry which is preliminary data.</text>
</comment>
<dbReference type="EMBL" id="CACTIH010005724">
    <property type="protein sequence ID" value="CAA3000987.1"/>
    <property type="molecule type" value="Genomic_DNA"/>
</dbReference>
<accession>A0A8S0T7N4</accession>
<dbReference type="Gramene" id="OE9A117784T1">
    <property type="protein sequence ID" value="OE9A117784C1"/>
    <property type="gene ID" value="OE9A117784"/>
</dbReference>